<accession>A0A0F8ZJS8</accession>
<evidence type="ECO:0000313" key="1">
    <source>
        <dbReference type="EMBL" id="KKK94063.1"/>
    </source>
</evidence>
<proteinExistence type="predicted"/>
<organism evidence="1">
    <name type="scientific">marine sediment metagenome</name>
    <dbReference type="NCBI Taxonomy" id="412755"/>
    <lineage>
        <taxon>unclassified sequences</taxon>
        <taxon>metagenomes</taxon>
        <taxon>ecological metagenomes</taxon>
    </lineage>
</organism>
<dbReference type="EMBL" id="LAZR01047507">
    <property type="protein sequence ID" value="KKK94063.1"/>
    <property type="molecule type" value="Genomic_DNA"/>
</dbReference>
<comment type="caution">
    <text evidence="1">The sequence shown here is derived from an EMBL/GenBank/DDBJ whole genome shotgun (WGS) entry which is preliminary data.</text>
</comment>
<feature type="non-terminal residue" evidence="1">
    <location>
        <position position="217"/>
    </location>
</feature>
<reference evidence="1" key="1">
    <citation type="journal article" date="2015" name="Nature">
        <title>Complex archaea that bridge the gap between prokaryotes and eukaryotes.</title>
        <authorList>
            <person name="Spang A."/>
            <person name="Saw J.H."/>
            <person name="Jorgensen S.L."/>
            <person name="Zaremba-Niedzwiedzka K."/>
            <person name="Martijn J."/>
            <person name="Lind A.E."/>
            <person name="van Eijk R."/>
            <person name="Schleper C."/>
            <person name="Guy L."/>
            <person name="Ettema T.J."/>
        </authorList>
    </citation>
    <scope>NUCLEOTIDE SEQUENCE</scope>
</reference>
<sequence>MQEQCNAGTKQHKTKLFKLKTMQRTKTTFQLPKLQLKGVKFTVQGTTPLLVDNPSGTKVPSTKISGAKPLTDSQKEEMFQNSIYFLPDLETQGIPVSWLKNSFRDGKSGVYSPKMLSKRMVMGGLKIKDTEAELIAFDYSGPEIFYNTVQKAAGGGIIHKVRAMYPEWSIDIECLFDEEILDVQGVLSVFQTVGIKYGIGSWRTGGFYGQFRILTEN</sequence>
<protein>
    <submittedName>
        <fullName evidence="1">Uncharacterized protein</fullName>
    </submittedName>
</protein>
<dbReference type="AlphaFoldDB" id="A0A0F8ZJS8"/>
<name>A0A0F8ZJS8_9ZZZZ</name>
<gene>
    <name evidence="1" type="ORF">LCGC14_2686600</name>
</gene>